<feature type="transmembrane region" description="Helical" evidence="1">
    <location>
        <begin position="52"/>
        <end position="74"/>
    </location>
</feature>
<dbReference type="EMBL" id="BMAO01007262">
    <property type="protein sequence ID" value="GFR14796.1"/>
    <property type="molecule type" value="Genomic_DNA"/>
</dbReference>
<keyword evidence="1" id="KW-1133">Transmembrane helix</keyword>
<keyword evidence="1" id="KW-0812">Transmembrane</keyword>
<protein>
    <submittedName>
        <fullName evidence="2">Uncharacterized protein</fullName>
    </submittedName>
</protein>
<organism evidence="2 3">
    <name type="scientific">Trichonephila clavata</name>
    <name type="common">Joro spider</name>
    <name type="synonym">Nephila clavata</name>
    <dbReference type="NCBI Taxonomy" id="2740835"/>
    <lineage>
        <taxon>Eukaryota</taxon>
        <taxon>Metazoa</taxon>
        <taxon>Ecdysozoa</taxon>
        <taxon>Arthropoda</taxon>
        <taxon>Chelicerata</taxon>
        <taxon>Arachnida</taxon>
        <taxon>Araneae</taxon>
        <taxon>Araneomorphae</taxon>
        <taxon>Entelegynae</taxon>
        <taxon>Araneoidea</taxon>
        <taxon>Nephilidae</taxon>
        <taxon>Trichonephila</taxon>
    </lineage>
</organism>
<evidence type="ECO:0000313" key="2">
    <source>
        <dbReference type="EMBL" id="GFR14796.1"/>
    </source>
</evidence>
<reference evidence="2" key="1">
    <citation type="submission" date="2020-07" db="EMBL/GenBank/DDBJ databases">
        <title>Multicomponent nature underlies the extraordinary mechanical properties of spider dragline silk.</title>
        <authorList>
            <person name="Kono N."/>
            <person name="Nakamura H."/>
            <person name="Mori M."/>
            <person name="Yoshida Y."/>
            <person name="Ohtoshi R."/>
            <person name="Malay A.D."/>
            <person name="Moran D.A.P."/>
            <person name="Tomita M."/>
            <person name="Numata K."/>
            <person name="Arakawa K."/>
        </authorList>
    </citation>
    <scope>NUCLEOTIDE SEQUENCE</scope>
</reference>
<evidence type="ECO:0000313" key="3">
    <source>
        <dbReference type="Proteomes" id="UP000887116"/>
    </source>
</evidence>
<gene>
    <name evidence="2" type="ORF">TNCT_481121</name>
</gene>
<name>A0A8X6JPJ6_TRICU</name>
<evidence type="ECO:0000256" key="1">
    <source>
        <dbReference type="SAM" id="Phobius"/>
    </source>
</evidence>
<keyword evidence="1" id="KW-0472">Membrane</keyword>
<comment type="caution">
    <text evidence="2">The sequence shown here is derived from an EMBL/GenBank/DDBJ whole genome shotgun (WGS) entry which is preliminary data.</text>
</comment>
<proteinExistence type="predicted"/>
<dbReference type="Proteomes" id="UP000887116">
    <property type="component" value="Unassembled WGS sequence"/>
</dbReference>
<dbReference type="AlphaFoldDB" id="A0A8X6JPJ6"/>
<accession>A0A8X6JPJ6</accession>
<keyword evidence="3" id="KW-1185">Reference proteome</keyword>
<sequence>MSVHTHTVSYPPPPDIFPFLLFICLDAAVKTENSISYIFSGFGWPAVMKELIILPIRFFLFGFILGTLCLLDNYEILLDRGRRPCHYCST</sequence>